<protein>
    <recommendedName>
        <fullName evidence="5">Protein TIC110, chloroplastic</fullName>
    </recommendedName>
</protein>
<keyword evidence="2" id="KW-0472">Membrane</keyword>
<keyword evidence="2" id="KW-1133">Transmembrane helix</keyword>
<proteinExistence type="predicted"/>
<evidence type="ECO:0008006" key="5">
    <source>
        <dbReference type="Google" id="ProtNLM"/>
    </source>
</evidence>
<name>A0AAW1XWQ0_RUBAR</name>
<evidence type="ECO:0000313" key="4">
    <source>
        <dbReference type="Proteomes" id="UP001457282"/>
    </source>
</evidence>
<feature type="transmembrane region" description="Helical" evidence="2">
    <location>
        <begin position="88"/>
        <end position="107"/>
    </location>
</feature>
<dbReference type="GO" id="GO:0061927">
    <property type="term" value="C:TOC-TIC supercomplex I"/>
    <property type="evidence" value="ECO:0007669"/>
    <property type="project" value="TreeGrafter"/>
</dbReference>
<sequence>MNPSALLALLSSTPQRSLLQSQFLCPIPLRTAPSAGVPRRRFRVSFPRNSAAQSDGATSPPPPHSDVFGGTRELTGIQPLVEKLSPPLRLVTSAIVFAGAVAAGYGLGLRVGKTQNTALGGAVVLGAAGGAAVYALNASVPAVAAVDLHNYVAGRDDPRAVKKEDIEGIAKKYGVSKQDEAFNAELCDLYCRFVTSVIPPGSEELKGDEVDTIVNFKNALGIDDPEAASMHMEIGRRLFRQRLETGDREGDLEQRRAFQKLIYVSTLVFGDASSFLLPWKRVFKVTDSQVEIAIRDNAQRLYASKLKSTGRDIDAEPLVRLKEAQLMYRLSDENAADLFKEHTRKLAEENISAALSILKSRTRTASNKSNLQYIVFVASNKIKHSSAAGAQVVEELDKVLALNSLLISLKNQPDAVRFAPGVGPISLLGKTWGDYDGDRSMDDLKLLYRAYVTDSLSMGILEENKLSALNQLKNIFGLGNREAEAIVLDVTSKVYRKCLSQAVGGGDLEAANSKAAFLQSICEALHFDPQKASEIHEEIYRQKLQLCVADGELNEEDVAALLRLRVLLCIPQNTVEAAHSDICGSLFEKVVKDAIASGVDGYDADVKLAVRKAAHGLRLSRETAMSIASKAVRKIFINYIKRARAAGNRTEAAKELKKMIAFNKLVVTELVADIKGESSDTSIDEPIKEEEEKVPEDEEWESIQTLRKIRPDKELAAKLVKPGQTEITLKDDLQERERTDLYKTYLLFCITGEVKRIPFGAQITTKKDDSEYLLLNELGTILGLSTTEVVDVHRSLAEQAFRQQAEVILADGQLTKARMEQLDELQKQVGLPSEYVQKIIKSITTTKMASAIETAIGQGRLNIHQIRELKQSSVDLENMISESLRESLFKKTVDEIFSSGTGEFDEEEVYEKIPADLNINVEKARGVVLELAQSRLSNSLIQAVSLLRQRNRQGVVSSLNDMLACDKAVPAKPVTWDVPEELADLYAIYMKSDPAPEKLLRLQYLLGISDSMAASLVEMGDKLFSVGAEEEKFVF</sequence>
<organism evidence="3 4">
    <name type="scientific">Rubus argutus</name>
    <name type="common">Southern blackberry</name>
    <dbReference type="NCBI Taxonomy" id="59490"/>
    <lineage>
        <taxon>Eukaryota</taxon>
        <taxon>Viridiplantae</taxon>
        <taxon>Streptophyta</taxon>
        <taxon>Embryophyta</taxon>
        <taxon>Tracheophyta</taxon>
        <taxon>Spermatophyta</taxon>
        <taxon>Magnoliopsida</taxon>
        <taxon>eudicotyledons</taxon>
        <taxon>Gunneridae</taxon>
        <taxon>Pentapetalae</taxon>
        <taxon>rosids</taxon>
        <taxon>fabids</taxon>
        <taxon>Rosales</taxon>
        <taxon>Rosaceae</taxon>
        <taxon>Rosoideae</taxon>
        <taxon>Rosoideae incertae sedis</taxon>
        <taxon>Rubus</taxon>
    </lineage>
</organism>
<feature type="transmembrane region" description="Helical" evidence="2">
    <location>
        <begin position="119"/>
        <end position="136"/>
    </location>
</feature>
<keyword evidence="2" id="KW-0812">Transmembrane</keyword>
<evidence type="ECO:0000256" key="2">
    <source>
        <dbReference type="SAM" id="Phobius"/>
    </source>
</evidence>
<dbReference type="InterPro" id="IPR031610">
    <property type="entry name" value="TIC110"/>
</dbReference>
<dbReference type="AlphaFoldDB" id="A0AAW1XWQ0"/>
<evidence type="ECO:0000313" key="3">
    <source>
        <dbReference type="EMBL" id="KAK9940938.1"/>
    </source>
</evidence>
<gene>
    <name evidence="3" type="ORF">M0R45_017571</name>
</gene>
<dbReference type="GO" id="GO:0045037">
    <property type="term" value="P:protein import into chloroplast stroma"/>
    <property type="evidence" value="ECO:0007669"/>
    <property type="project" value="TreeGrafter"/>
</dbReference>
<dbReference type="EMBL" id="JBEDUW010000003">
    <property type="protein sequence ID" value="KAK9940938.1"/>
    <property type="molecule type" value="Genomic_DNA"/>
</dbReference>
<dbReference type="Pfam" id="PF16940">
    <property type="entry name" value="Tic110"/>
    <property type="match status" value="1"/>
</dbReference>
<dbReference type="PANTHER" id="PTHR34935:SF3">
    <property type="entry name" value="PROTEIN TIC110, CHLOROPLASTIC"/>
    <property type="match status" value="1"/>
</dbReference>
<accession>A0AAW1XWQ0</accession>
<reference evidence="3 4" key="1">
    <citation type="journal article" date="2023" name="G3 (Bethesda)">
        <title>A chromosome-length genome assembly and annotation of blackberry (Rubus argutus, cv. 'Hillquist').</title>
        <authorList>
            <person name="Bruna T."/>
            <person name="Aryal R."/>
            <person name="Dudchenko O."/>
            <person name="Sargent D.J."/>
            <person name="Mead D."/>
            <person name="Buti M."/>
            <person name="Cavallini A."/>
            <person name="Hytonen T."/>
            <person name="Andres J."/>
            <person name="Pham M."/>
            <person name="Weisz D."/>
            <person name="Mascagni F."/>
            <person name="Usai G."/>
            <person name="Natali L."/>
            <person name="Bassil N."/>
            <person name="Fernandez G.E."/>
            <person name="Lomsadze A."/>
            <person name="Armour M."/>
            <person name="Olukolu B."/>
            <person name="Poorten T."/>
            <person name="Britton C."/>
            <person name="Davik J."/>
            <person name="Ashrafi H."/>
            <person name="Aiden E.L."/>
            <person name="Borodovsky M."/>
            <person name="Worthington M."/>
        </authorList>
    </citation>
    <scope>NUCLEOTIDE SEQUENCE [LARGE SCALE GENOMIC DNA]</scope>
    <source>
        <strain evidence="3">PI 553951</strain>
    </source>
</reference>
<comment type="caution">
    <text evidence="3">The sequence shown here is derived from an EMBL/GenBank/DDBJ whole genome shotgun (WGS) entry which is preliminary data.</text>
</comment>
<dbReference type="Proteomes" id="UP001457282">
    <property type="component" value="Unassembled WGS sequence"/>
</dbReference>
<keyword evidence="4" id="KW-1185">Reference proteome</keyword>
<feature type="region of interest" description="Disordered" evidence="1">
    <location>
        <begin position="47"/>
        <end position="66"/>
    </location>
</feature>
<evidence type="ECO:0000256" key="1">
    <source>
        <dbReference type="SAM" id="MobiDB-lite"/>
    </source>
</evidence>
<dbReference type="PANTHER" id="PTHR34935">
    <property type="entry name" value="PROTEIN TIC110, CHLOROPLASTIC"/>
    <property type="match status" value="1"/>
</dbReference>